<dbReference type="PANTHER" id="PTHR38834:SF3">
    <property type="entry name" value="SOLUTE-BINDING PROTEIN FAMILY 3_N-TERMINAL DOMAIN-CONTAINING PROTEIN"/>
    <property type="match status" value="1"/>
</dbReference>
<dbReference type="RefSeq" id="WP_148147499.1">
    <property type="nucleotide sequence ID" value="NZ_JACIGW010000001.1"/>
</dbReference>
<protein>
    <submittedName>
        <fullName evidence="4">Polar amino acid transport system substrate-binding protein</fullName>
    </submittedName>
</protein>
<reference evidence="6 7" key="1">
    <citation type="submission" date="2020-08" db="EMBL/GenBank/DDBJ databases">
        <title>Genomic Encyclopedia of Type Strains, Phase IV (KMG-V): Genome sequencing to study the core and pangenomes of soil and plant-associated prokaryotes.</title>
        <authorList>
            <person name="Whitman W."/>
        </authorList>
    </citation>
    <scope>NUCLEOTIDE SEQUENCE [LARGE SCALE GENOMIC DNA]</scope>
    <source>
        <strain evidence="4 7">SEMIA 444</strain>
        <strain evidence="3 6">SEMIA 448</strain>
        <strain evidence="5 8">SEMIA 452</strain>
    </source>
</reference>
<keyword evidence="7" id="KW-1185">Reference proteome</keyword>
<feature type="domain" description="Solute-binding protein family 3/N-terminal" evidence="2">
    <location>
        <begin position="26"/>
        <end position="236"/>
    </location>
</feature>
<comment type="caution">
    <text evidence="4">The sequence shown here is derived from an EMBL/GenBank/DDBJ whole genome shotgun (WGS) entry which is preliminary data.</text>
</comment>
<feature type="chain" id="PRO_5036404967" evidence="1">
    <location>
        <begin position="20"/>
        <end position="245"/>
    </location>
</feature>
<evidence type="ECO:0000259" key="2">
    <source>
        <dbReference type="Pfam" id="PF00497"/>
    </source>
</evidence>
<dbReference type="SUPFAM" id="SSF53850">
    <property type="entry name" value="Periplasmic binding protein-like II"/>
    <property type="match status" value="1"/>
</dbReference>
<dbReference type="Proteomes" id="UP000576087">
    <property type="component" value="Unassembled WGS sequence"/>
</dbReference>
<gene>
    <name evidence="4" type="ORF">GGE31_000872</name>
    <name evidence="3" type="ORF">GGE33_000913</name>
    <name evidence="5" type="ORF">GGE35_000870</name>
</gene>
<evidence type="ECO:0000313" key="6">
    <source>
        <dbReference type="Proteomes" id="UP000520770"/>
    </source>
</evidence>
<evidence type="ECO:0000313" key="3">
    <source>
        <dbReference type="EMBL" id="MBB4347205.1"/>
    </source>
</evidence>
<dbReference type="InterPro" id="IPR001638">
    <property type="entry name" value="Solute-binding_3/MltF_N"/>
</dbReference>
<accession>A0A7W6TBB6</accession>
<dbReference type="EMBL" id="JACIGY010000001">
    <property type="protein sequence ID" value="MBB4410401.1"/>
    <property type="molecule type" value="Genomic_DNA"/>
</dbReference>
<dbReference type="Pfam" id="PF00497">
    <property type="entry name" value="SBP_bac_3"/>
    <property type="match status" value="1"/>
</dbReference>
<name>A0A7W6TBB6_9HYPH</name>
<evidence type="ECO:0000313" key="5">
    <source>
        <dbReference type="EMBL" id="MBB4445088.1"/>
    </source>
</evidence>
<evidence type="ECO:0000313" key="8">
    <source>
        <dbReference type="Proteomes" id="UP000576087"/>
    </source>
</evidence>
<dbReference type="Proteomes" id="UP000520770">
    <property type="component" value="Unassembled WGS sequence"/>
</dbReference>
<proteinExistence type="predicted"/>
<dbReference type="EMBL" id="JACIHM010000001">
    <property type="protein sequence ID" value="MBB4445088.1"/>
    <property type="molecule type" value="Genomic_DNA"/>
</dbReference>
<keyword evidence="1" id="KW-0732">Signal</keyword>
<evidence type="ECO:0000256" key="1">
    <source>
        <dbReference type="SAM" id="SignalP"/>
    </source>
</evidence>
<dbReference type="AlphaFoldDB" id="A0A7W6TBB6"/>
<dbReference type="Gene3D" id="3.40.190.10">
    <property type="entry name" value="Periplasmic binding protein-like II"/>
    <property type="match status" value="2"/>
</dbReference>
<dbReference type="Proteomes" id="UP000524535">
    <property type="component" value="Unassembled WGS sequence"/>
</dbReference>
<feature type="signal peptide" evidence="1">
    <location>
        <begin position="1"/>
        <end position="19"/>
    </location>
</feature>
<sequence>MKMMIALIGMLGATAPALAQTAVTLTTESYPPFIYRNADGTYSGSSVEQVAALMGKAGIPFTMEIMPWARAITLAETLPMHCAFSAARIPEREDRFKWVTPLSISRHVLVRLKGSSVTASTLDEAKRYTIGTHRADFTETLLRERGFPSIDLSSDFEITLNKLLERRVDMMPMSDNIFERLKLEGKPVEIALPFSESHFGMACNKQMPDDMITRMQDGLDALIREKGQDEILRRYGLKPLRLWEK</sequence>
<organism evidence="4 7">
    <name type="scientific">Aliirhizobium cellulosilyticum</name>
    <dbReference type="NCBI Taxonomy" id="393664"/>
    <lineage>
        <taxon>Bacteria</taxon>
        <taxon>Pseudomonadati</taxon>
        <taxon>Pseudomonadota</taxon>
        <taxon>Alphaproteobacteria</taxon>
        <taxon>Hyphomicrobiales</taxon>
        <taxon>Rhizobiaceae</taxon>
        <taxon>Aliirhizobium</taxon>
    </lineage>
</organism>
<evidence type="ECO:0000313" key="7">
    <source>
        <dbReference type="Proteomes" id="UP000524535"/>
    </source>
</evidence>
<evidence type="ECO:0000313" key="4">
    <source>
        <dbReference type="EMBL" id="MBB4410401.1"/>
    </source>
</evidence>
<dbReference type="EMBL" id="JACIGW010000001">
    <property type="protein sequence ID" value="MBB4347205.1"/>
    <property type="molecule type" value="Genomic_DNA"/>
</dbReference>
<dbReference type="PANTHER" id="PTHR38834">
    <property type="entry name" value="PERIPLASMIC SUBSTRATE BINDING PROTEIN FAMILY 3"/>
    <property type="match status" value="1"/>
</dbReference>